<dbReference type="Pfam" id="PF13181">
    <property type="entry name" value="TPR_8"/>
    <property type="match status" value="2"/>
</dbReference>
<proteinExistence type="inferred from homology"/>
<protein>
    <recommendedName>
        <fullName evidence="5">Tetratricopeptide repeat protein 36</fullName>
    </recommendedName>
</protein>
<dbReference type="SMART" id="SM00028">
    <property type="entry name" value="TPR"/>
    <property type="match status" value="3"/>
</dbReference>
<evidence type="ECO:0000313" key="4">
    <source>
        <dbReference type="Proteomes" id="UP001378592"/>
    </source>
</evidence>
<name>A0AAN9Z829_9ORTH</name>
<feature type="repeat" description="TPR" evidence="2">
    <location>
        <begin position="44"/>
        <end position="77"/>
    </location>
</feature>
<dbReference type="AlphaFoldDB" id="A0AAN9Z829"/>
<dbReference type="InterPro" id="IPR019734">
    <property type="entry name" value="TPR_rpt"/>
</dbReference>
<reference evidence="3 4" key="1">
    <citation type="submission" date="2024-03" db="EMBL/GenBank/DDBJ databases">
        <title>The genome assembly and annotation of the cricket Gryllus longicercus Weissman &amp; Gray.</title>
        <authorList>
            <person name="Szrajer S."/>
            <person name="Gray D."/>
            <person name="Ylla G."/>
        </authorList>
    </citation>
    <scope>NUCLEOTIDE SEQUENCE [LARGE SCALE GENOMIC DNA]</scope>
    <source>
        <strain evidence="3">DAG 2021-001</strain>
        <tissue evidence="3">Whole body minus gut</tissue>
    </source>
</reference>
<dbReference type="Gene3D" id="1.25.40.10">
    <property type="entry name" value="Tetratricopeptide repeat domain"/>
    <property type="match status" value="1"/>
</dbReference>
<accession>A0AAN9Z829</accession>
<evidence type="ECO:0000256" key="2">
    <source>
        <dbReference type="PROSITE-ProRule" id="PRU00339"/>
    </source>
</evidence>
<comment type="caution">
    <text evidence="3">The sequence shown here is derived from an EMBL/GenBank/DDBJ whole genome shotgun (WGS) entry which is preliminary data.</text>
</comment>
<evidence type="ECO:0008006" key="5">
    <source>
        <dbReference type="Google" id="ProtNLM"/>
    </source>
</evidence>
<dbReference type="InterPro" id="IPR038906">
    <property type="entry name" value="TTC36"/>
</dbReference>
<sequence>MSSEHDAAVLNVIFNPFLPLDDNSDKGILHMKDNDEDDKTLLPIKALERDGIEAAETGNFNAALKIFSKVIEAAPTRASGYNNRAQVYRLKGETEDAVMDLNKAIELSGGHGRSACQALCQRGLIFWKGGLTDEAKKDFEAAADLGSQFAKAQLVKLNPYAALCNQMLQTVFNNLYS</sequence>
<dbReference type="PROSITE" id="PS50005">
    <property type="entry name" value="TPR"/>
    <property type="match status" value="2"/>
</dbReference>
<feature type="repeat" description="TPR" evidence="2">
    <location>
        <begin position="78"/>
        <end position="111"/>
    </location>
</feature>
<organism evidence="3 4">
    <name type="scientific">Gryllus longicercus</name>
    <dbReference type="NCBI Taxonomy" id="2509291"/>
    <lineage>
        <taxon>Eukaryota</taxon>
        <taxon>Metazoa</taxon>
        <taxon>Ecdysozoa</taxon>
        <taxon>Arthropoda</taxon>
        <taxon>Hexapoda</taxon>
        <taxon>Insecta</taxon>
        <taxon>Pterygota</taxon>
        <taxon>Neoptera</taxon>
        <taxon>Polyneoptera</taxon>
        <taxon>Orthoptera</taxon>
        <taxon>Ensifera</taxon>
        <taxon>Gryllidea</taxon>
        <taxon>Grylloidea</taxon>
        <taxon>Gryllidae</taxon>
        <taxon>Gryllinae</taxon>
        <taxon>Gryllus</taxon>
    </lineage>
</organism>
<dbReference type="EMBL" id="JAZDUA010000153">
    <property type="protein sequence ID" value="KAK7866204.1"/>
    <property type="molecule type" value="Genomic_DNA"/>
</dbReference>
<evidence type="ECO:0000256" key="1">
    <source>
        <dbReference type="ARBA" id="ARBA00006995"/>
    </source>
</evidence>
<evidence type="ECO:0000313" key="3">
    <source>
        <dbReference type="EMBL" id="KAK7866204.1"/>
    </source>
</evidence>
<dbReference type="GO" id="GO:0006570">
    <property type="term" value="P:tyrosine metabolic process"/>
    <property type="evidence" value="ECO:0007669"/>
    <property type="project" value="TreeGrafter"/>
</dbReference>
<dbReference type="PANTHER" id="PTHR21405:SF0">
    <property type="entry name" value="TETRATRICOPEPTIDE REPEAT PROTEIN 36"/>
    <property type="match status" value="1"/>
</dbReference>
<gene>
    <name evidence="3" type="ORF">R5R35_001418</name>
</gene>
<comment type="similarity">
    <text evidence="1">Belongs to the TTC36 family.</text>
</comment>
<dbReference type="SUPFAM" id="SSF48452">
    <property type="entry name" value="TPR-like"/>
    <property type="match status" value="1"/>
</dbReference>
<keyword evidence="2" id="KW-0802">TPR repeat</keyword>
<dbReference type="InterPro" id="IPR011990">
    <property type="entry name" value="TPR-like_helical_dom_sf"/>
</dbReference>
<dbReference type="PANTHER" id="PTHR21405">
    <property type="entry name" value="CDNA SEQUENCE BC021608"/>
    <property type="match status" value="1"/>
</dbReference>
<keyword evidence="4" id="KW-1185">Reference proteome</keyword>
<dbReference type="Proteomes" id="UP001378592">
    <property type="component" value="Unassembled WGS sequence"/>
</dbReference>